<keyword evidence="4" id="KW-1185">Reference proteome</keyword>
<feature type="coiled-coil region" evidence="1">
    <location>
        <begin position="2403"/>
        <end position="2474"/>
    </location>
</feature>
<evidence type="ECO:0000313" key="4">
    <source>
        <dbReference type="Proteomes" id="UP001190700"/>
    </source>
</evidence>
<reference evidence="3 4" key="1">
    <citation type="journal article" date="2015" name="Genome Biol. Evol.">
        <title>Comparative Genomics of a Bacterivorous Green Alga Reveals Evolutionary Causalities and Consequences of Phago-Mixotrophic Mode of Nutrition.</title>
        <authorList>
            <person name="Burns J.A."/>
            <person name="Paasch A."/>
            <person name="Narechania A."/>
            <person name="Kim E."/>
        </authorList>
    </citation>
    <scope>NUCLEOTIDE SEQUENCE [LARGE SCALE GENOMIC DNA]</scope>
    <source>
        <strain evidence="3 4">PLY_AMNH</strain>
    </source>
</reference>
<feature type="coiled-coil region" evidence="1">
    <location>
        <begin position="1724"/>
        <end position="1812"/>
    </location>
</feature>
<feature type="region of interest" description="Disordered" evidence="2">
    <location>
        <begin position="4370"/>
        <end position="4398"/>
    </location>
</feature>
<evidence type="ECO:0000256" key="2">
    <source>
        <dbReference type="SAM" id="MobiDB-lite"/>
    </source>
</evidence>
<feature type="compositionally biased region" description="Acidic residues" evidence="2">
    <location>
        <begin position="2734"/>
        <end position="2745"/>
    </location>
</feature>
<feature type="coiled-coil region" evidence="1">
    <location>
        <begin position="369"/>
        <end position="502"/>
    </location>
</feature>
<proteinExistence type="predicted"/>
<feature type="region of interest" description="Disordered" evidence="2">
    <location>
        <begin position="1"/>
        <end position="69"/>
    </location>
</feature>
<gene>
    <name evidence="3" type="ORF">CYMTET_16198</name>
</gene>
<feature type="coiled-coil region" evidence="1">
    <location>
        <begin position="741"/>
        <end position="796"/>
    </location>
</feature>
<feature type="region of interest" description="Disordered" evidence="2">
    <location>
        <begin position="912"/>
        <end position="935"/>
    </location>
</feature>
<feature type="compositionally biased region" description="Polar residues" evidence="2">
    <location>
        <begin position="4557"/>
        <end position="4566"/>
    </location>
</feature>
<feature type="coiled-coil region" evidence="1">
    <location>
        <begin position="210"/>
        <end position="288"/>
    </location>
</feature>
<feature type="region of interest" description="Disordered" evidence="2">
    <location>
        <begin position="4537"/>
        <end position="4583"/>
    </location>
</feature>
<feature type="region of interest" description="Disordered" evidence="2">
    <location>
        <begin position="4424"/>
        <end position="4470"/>
    </location>
</feature>
<feature type="coiled-coil region" evidence="1">
    <location>
        <begin position="1839"/>
        <end position="1873"/>
    </location>
</feature>
<feature type="region of interest" description="Disordered" evidence="2">
    <location>
        <begin position="4065"/>
        <end position="4102"/>
    </location>
</feature>
<sequence>MSESDGVKQFRGITEAVSSRAMGESSKGTSPSDAGSARARSALQSMAEALQAAMPAPGTAAGGAGGRRYPARSDFENFIQAAEDWRFEVEQELKDTRSKMLQLEASEARAWETNKAEVESANQAKQAAQEAKGMIERQASELQQHMLELVHAFEEEARQHNGSIEQLRLELASKQGELEDMKAELAMQVAVEGLEHELGEQGAEASMVKVKELEGTIEGLKKAEAAIQTEMNNQLDALKAESDRELSNKIQEHEAEKLELQQKINETEKHYEQEKMELAKQIGQTEMEAQKELLTERGKMQEELMASKSKSDEDRRVVREELQASLQEHKLEIQRQALDFQQKMDHENSKNHLEIESNKLQLKDEAEHRTQLQQDQEQLHSEREVLNQKLEVTQQQLEKMRNEMLDSQKETMVMERSVHAEVDAAQRVAEQREIRLNAAEEEVARRGQLLSESQVAAQVAREELEKAHVRIQEQEKKMVVVEERMQTEITQVEELAKLEEAELESRFQKMSFQALASEEQLNFMQSLLAEERAEHSQRTAELQMSNEQLLVTKRLADASRDLLTKREIEMDALREDLKEVSQMKREAEDEAYAAQVKIEVVVATSEAYENKLASEIEARSALKEEMDAADRERREEVEALQETTKSLMDDLQESKQHADEMLEEAQASAQKVQRHEREAAEALEALEAQTAQRLQALEDLNTEQRMRYEEHQENMLTAAHQQQLVISQQSDDALSLFQSKHAALEVQLECSEEQLQSANKMLAASREELAHREGLIQELQEKESETEAGLRETRRELEVVTEGKGILEKQLVDAQAMLEERLVHMSEAKRDLAGAFEEVTELRKASEEATTELQATRTRYDEASLKAQEADKAVASLEQRSKELESRVREKETAERALQAEALSRQQAMEARLKEMQDQHQKIHASAQKDASAQEAKLQEELRGIKELTEGYKLKLALQEERSKNKEEELVAVTAVQQQMKAEVDAATSSKQELVELKHREEATQLQSKMTNLQHQLDVTQKLLNANKELLSSKDAKLEELIQDRLVCTQEAAMLRTELEVSRVTAENRNLRIHDLESEVAEFKEKYSALSETEREASADLKAVRHMEEMMRYEVTQSKEQVQQVQQVQQELAADLERTENELQDRTASLITAQEEKQQADRKSAAELQELQTTTKERDELAQQLKELMENVSQLSAQLGMELESHKKTKEDLARVIIDRDAMSAEAEKCKAELAEANLEKTALKTKAEALEREHTSAVTSITDRTGAEIRGLQSEQAAVAEGKRQLEEERDWLRGQLEQERQEAQAQRKEAQAQLEERTAAVQQLHLDLAASTEQVTQVTASHDKETASRKELEEERNWLREQLALNEQRLLNELSTLDTTHSQNKTQILDEMAALKVRVREREEQTQSKLAQTSEKLVAADGDLAQRDSEIATMKRQMEMLQQEVKDSLAKQVKAEEEAERLKRSHEEQMQALFKKHEDDTGRVAERHTLACADLEAKLVAQAQQAEGARLSTEAEHKAELDTLKSEYKGLVDAGARREAELNHEVLSSRDMLLEREGLLRDLQASAEGEMEALRDQAADERSALQSSSEQEVRRLTEEKAGYERQVAALTQSQAEQLQALTSANSLAVQKVEEERDWLRQQMESHEKLLLEKMAAVDAEKAAAVKALEKRIAEAAEKSAAKEGELAARGHKLEQELAVAKQTHAEGELQLTEKKCSLETALQAQDAKVTEMEEERRWLREQLVLSENQHKAEMEKQEAEQESQRLNLARKLQETQGMAESAETVLKGSNHELQVKVEQQAVELRRLEETASVRATELMSMQRMHSEASKNLEMDLMKQYQATEESHMQNRQELQEQLASLQHVHQNTEQVLASTKQMLEKREVQLEAHTAEKLATVEELHQLRAGLEKQSLTVANLAQENNELQADVGSLRELHTEAQALLEKETSAKEKAEERFLQVAALAQKHEKQVVSLTDEKKTTDMKSNAALEASRQVAEEQVRELGQAESKTAALAAELKALSEAAADKQAEMAQERDWLRNQLAVNEHKHLEQLAFVDKQYSEREAATQAESAALKADLENQKAEYDAKHAEQVEKDVQLKLLEQERVSQARAIEEGQAERQALHKDLDAMREAKDEALMNIDKSRLQHEQTLRSLDAEHGEAQRQHEQALREQEITHQELSRQAVADAVAMVKTQLAERDSSLADTKRALHETQIRLQAQVDGATVELAEKVSRLSALEQALAMHAKEADTTKTLEAKVYTEMKEEKNYLRDQMDKMMASTRDDVAEQQRRAKEELQKANDVAKRQLAAVEQATKEQVMQLRNEMELAKQKAVASEQALRQEHRVKEEAAEKEWMRREAKAREEARVAQERYKEDTLGDMLETSKQNAASREELLRMEVAVKEESARQREAMQTELTKLREEHMQEKLLRQAEQHTAEQAVKAEHLQAMHDARAEMEEAKRQHTAAIESAALQHAAKLEEVQREHSAALTASQTSREVMEEALKKEHKEEADAIRREMAVLHREHELANEARKTEWTSMELMTKEAFESEMAALRAEKLQQSEEYSRREAEAQALASAEVGALRDELRIVCDAKALLERQLSMREAADAAASKERVERLQALDEMTKKREADLLAVQERERGTQRTLMEEKEWLRQQLAAAAKQQVEHLAMVMDEHQQHQAQQAAELASERAAHQQALEAVEREAADQRAELQAQHERQTAVAAEEAKAAQESAEEAEAAVQEEAELLREDLQASRQQVQALEAAAQRLEYEAEALHTSDLKTNEELVEEKLWLREQLGEKEQAAEAGARCLRTELEAAREQHTAAMAVLNGQIREQDLRRAAELEEAREEMYRTEQQLRSELDTTEGAVSVGATRLAAAEERQRQMQEQILAAEEEKVRLVEVVRAAEQRQLAQTAEMSQTREQLLLQFEEEFEQEKEAAAGLEEEVQRQEAEVARVTGELKMSTQALELKGAAAADKTQQLQRQIAKMEQEKARLMDIVTASDERQEVYKAEAAKDRAMLAEQLEAERCKATENATRLEQDLQRTEVEMAAVAAELKSALQTGKLKEDASLEVVTSKDALIREVTEERDWLRLQLVAVQDEFSQQLKEVESSSLDQQAALCEELTALEGTSSKVKQSLESEVGDAEKRLEATQTQLTQTQAQLKTAKREASAKLTAEKELMAKVQEERDFLRSQLDATQQRHIEELEQLRESHMDQLDAMRLDAAAEAGSAAEENSKVSHELTTVRGEAEATAAELAATEQNLLQLKAHAQAVGAAEQRVQQELQNEREYLREQLTKLQQQLDLQEQASKEEQAAVVAQMDADRERRLNAATSGHEAQERFLQKECERLTMQHLESMRLLEEQHAQTVLTMRENQEQQVATAAADFEALREEHETQGVEAQLQEAKMAAEVELVASKAEENVRNVEAVAARKLDAMEAAAKRRELQEATANAESRKLVEERDGQLKELRAERDWLRQQVRTTESAHIQAFSQATQEGAHREQESEAAKDALRSEVSELKEMLAAEKGAMEVEARVQVDLRNEVARLQSELEEMQSRADESTQGMQTMIAEVNDMAQDAQAQLKEALQLAEAGTEEAKLDRENMREQALALEEELLSVKASQLESTVAAEQTGSERLWLRTQLEQMQQKRDEAAQEMRSEVEAQRSEVDSLRAQSYAYEGEVQRLVLLLEKEKEDRADAERVHQEAQQNAAQELEKTRSLLQAQLSAEVHSTTAQVQGLHDQLRDSEHAAELRCQELKGQLELAKQAKEGAETAAAAAVSDTKVAHAQVAQANGAVAAAEKALTLRTEELEVAKKGEARLRATMQQQLSSTETWHEAQYEALLQNAEEATQALKGREAQLLERVSELEQNSSRAGDLEQTLTMHERSYETLLAAERHTTKKLEEELEETRLERGKLQAEVTEAQSEAQVAMQVAAKMKQRSVTWSASQAAGTEVAAVQNEELQAEVAELSSALAQTRRRAEDAERAKARAEKMLAVAEEDKKQAQNVLAEKVDEVEKAQMQQLTARAEAVAEKARVQAEKGEAEAEKARVEVDRAQVEAEKARAEAASAQAEAEKARTEKEEGLTSMAKERAQKDEENTALKEQLRSLQEVAQSQAIKIVEAHSAPAAPTAGRASRARTASSGPHVVQMIPVAASRSQKSGQDSSEGVQSTVPEKQQSIALQEPIQSEGTDQEVPELESLNDAQEQALQLHVKLKGGGEVHEGMISDIDSIQQKIKQASDMCKVNRRKLLEAAESIAEQAAEASLHLARVRQQQQQTQESELELLVAMEEEQEVAAQREAQLLGALFDERQVAQHREAHQEAQLLELGGALFEASSISAMNIENLEMARRREEKMELAKNEALRLVSEMSKDKGESEAAAMQKMAETKIRRDSQSFQAADVAKEVERLKEALEDQMKQASNARAELRQVQDEAKKQVEQHSGAEAEKSQLEASQQQLESRSAEQEVKVAEAQQQLEAMTAQLAQEEARSLALSKELADVRQQLEDETAEAVEMSCALVVNEYAWQAAAEVVGDSVQSEDEQVRHIEEQRVDIQKQRSLQAQKLSPLSPYRKEAMRASPQSG</sequence>
<feature type="compositionally biased region" description="Low complexity" evidence="2">
    <location>
        <begin position="4126"/>
        <end position="4146"/>
    </location>
</feature>
<feature type="coiled-coil region" evidence="1">
    <location>
        <begin position="2279"/>
        <end position="2339"/>
    </location>
</feature>
<protein>
    <submittedName>
        <fullName evidence="3">Uncharacterized protein</fullName>
    </submittedName>
</protein>
<feature type="coiled-coil region" evidence="1">
    <location>
        <begin position="2505"/>
        <end position="2565"/>
    </location>
</feature>
<feature type="region of interest" description="Disordered" evidence="2">
    <location>
        <begin position="4126"/>
        <end position="4197"/>
    </location>
</feature>
<name>A0AAE0L8E4_9CHLO</name>
<feature type="compositionally biased region" description="Basic and acidic residues" evidence="2">
    <location>
        <begin position="2701"/>
        <end position="2730"/>
    </location>
</feature>
<feature type="coiled-coil region" evidence="1">
    <location>
        <begin position="3138"/>
        <end position="3226"/>
    </location>
</feature>
<keyword evidence="1" id="KW-0175">Coiled coil</keyword>
<feature type="compositionally biased region" description="Basic and acidic residues" evidence="2">
    <location>
        <begin position="912"/>
        <end position="921"/>
    </location>
</feature>
<feature type="compositionally biased region" description="Basic and acidic residues" evidence="2">
    <location>
        <begin position="1574"/>
        <end position="1585"/>
    </location>
</feature>
<dbReference type="Proteomes" id="UP001190700">
    <property type="component" value="Unassembled WGS sequence"/>
</dbReference>
<feature type="region of interest" description="Disordered" evidence="2">
    <location>
        <begin position="2676"/>
        <end position="2745"/>
    </location>
</feature>
<feature type="compositionally biased region" description="Basic and acidic residues" evidence="2">
    <location>
        <begin position="4542"/>
        <end position="4556"/>
    </location>
</feature>
<comment type="caution">
    <text evidence="3">The sequence shown here is derived from an EMBL/GenBank/DDBJ whole genome shotgun (WGS) entry which is preliminary data.</text>
</comment>
<accession>A0AAE0L8E4</accession>
<feature type="compositionally biased region" description="Polar residues" evidence="2">
    <location>
        <begin position="4157"/>
        <end position="4191"/>
    </location>
</feature>
<feature type="compositionally biased region" description="Low complexity" evidence="2">
    <location>
        <begin position="4452"/>
        <end position="4461"/>
    </location>
</feature>
<organism evidence="3 4">
    <name type="scientific">Cymbomonas tetramitiformis</name>
    <dbReference type="NCBI Taxonomy" id="36881"/>
    <lineage>
        <taxon>Eukaryota</taxon>
        <taxon>Viridiplantae</taxon>
        <taxon>Chlorophyta</taxon>
        <taxon>Pyramimonadophyceae</taxon>
        <taxon>Pyramimonadales</taxon>
        <taxon>Pyramimonadaceae</taxon>
        <taxon>Cymbomonas</taxon>
    </lineage>
</organism>
<feature type="compositionally biased region" description="Basic and acidic residues" evidence="2">
    <location>
        <begin position="4426"/>
        <end position="4451"/>
    </location>
</feature>
<feature type="coiled-coil region" evidence="1">
    <location>
        <begin position="3838"/>
        <end position="3928"/>
    </location>
</feature>
<feature type="coiled-coil region" evidence="1">
    <location>
        <begin position="118"/>
        <end position="184"/>
    </location>
</feature>
<feature type="compositionally biased region" description="Basic and acidic residues" evidence="2">
    <location>
        <begin position="4074"/>
        <end position="4102"/>
    </location>
</feature>
<feature type="compositionally biased region" description="Basic and acidic residues" evidence="2">
    <location>
        <begin position="3500"/>
        <end position="3511"/>
    </location>
</feature>
<dbReference type="EMBL" id="LGRX02007073">
    <property type="protein sequence ID" value="KAK3275687.1"/>
    <property type="molecule type" value="Genomic_DNA"/>
</dbReference>
<feature type="coiled-coil region" evidence="1">
    <location>
        <begin position="3038"/>
        <end position="3065"/>
    </location>
</feature>
<evidence type="ECO:0000256" key="1">
    <source>
        <dbReference type="SAM" id="Coils"/>
    </source>
</evidence>
<evidence type="ECO:0000313" key="3">
    <source>
        <dbReference type="EMBL" id="KAK3275687.1"/>
    </source>
</evidence>
<feature type="coiled-coil region" evidence="1">
    <location>
        <begin position="3252"/>
        <end position="3318"/>
    </location>
</feature>
<feature type="compositionally biased region" description="Polar residues" evidence="2">
    <location>
        <begin position="3488"/>
        <end position="3498"/>
    </location>
</feature>
<feature type="coiled-coil region" evidence="1">
    <location>
        <begin position="1122"/>
        <end position="1254"/>
    </location>
</feature>
<feature type="region of interest" description="Disordered" evidence="2">
    <location>
        <begin position="3488"/>
        <end position="3511"/>
    </location>
</feature>
<feature type="coiled-coil region" evidence="1">
    <location>
        <begin position="1066"/>
        <end position="1093"/>
    </location>
</feature>
<feature type="coiled-coil region" evidence="1">
    <location>
        <begin position="1284"/>
        <end position="1371"/>
    </location>
</feature>
<feature type="region of interest" description="Disordered" evidence="2">
    <location>
        <begin position="1573"/>
        <end position="1600"/>
    </location>
</feature>
<feature type="coiled-coil region" evidence="1">
    <location>
        <begin position="563"/>
        <end position="714"/>
    </location>
</feature>
<feature type="coiled-coil region" evidence="1">
    <location>
        <begin position="1426"/>
        <end position="1478"/>
    </location>
</feature>
<feature type="coiled-coil region" evidence="1">
    <location>
        <begin position="2065"/>
        <end position="2184"/>
    </location>
</feature>
<feature type="coiled-coil region" evidence="1">
    <location>
        <begin position="1909"/>
        <end position="2031"/>
    </location>
</feature>